<keyword evidence="3" id="KW-0326">Glycosidase</keyword>
<organism evidence="9 10">
    <name type="scientific">Eisenbergiella massiliensis</name>
    <dbReference type="NCBI Taxonomy" id="1720294"/>
    <lineage>
        <taxon>Bacteria</taxon>
        <taxon>Bacillati</taxon>
        <taxon>Bacillota</taxon>
        <taxon>Clostridia</taxon>
        <taxon>Lachnospirales</taxon>
        <taxon>Lachnospiraceae</taxon>
        <taxon>Eisenbergiella</taxon>
    </lineage>
</organism>
<sequence>MRHGGLKMYLETKSVRQVENFNLDWFFCHTDCDFTPGEPPTKDFRPVKLPHDWSLEYPFDENADSCGSGGYVETGVGWYRKVFRIAPEALNDGRVMIHFEGAYMNTQVWINGKYLGRHVYGYTPFGWDITDMVNHDGSENIIDVKVDNSAQPSSRWYSGSGITRNVWIYGVKRLHVAPYGVWVRQPEVTKEQAKLIVETQVCMSSADLSDGDKALKAGKICVETCIYTSDGTLCVQERTQDGRNIDGERIIFTQDICVKAPRLWDISDPALYKVITSVWENEELQDEVELMTGFRSAVFDSDKGFLLNGKRVKLNGVCIHHDGGCAGAAVHPQIWERRLEKLKNMGANAVRMSHNPPDPALLDLCDRMGLLVMDEAFDEWRILKSKELGSNTHESRGYSEWFDSCHEQDLRTMLMRDRNHPGIILWSIGNEVPEQTAAQGYLTARHLKDICKEMDPDRAVTQANDQICAEPAAATQEFLDELDVVGYNYVNRWRTRAETLYDDDKRANPGWCVIGTENSSIGGVRGKYQLGMQEKAGWWKWPYYSAPVAVGRLLRFTMTHDYVAGDFMWTGIDYLGEAHWPGRSSSAGVLDTCGYEKDGYYFYQSIWKRREPMAHLLPHWNMDVEKGTIIQVLGYTNCEYAELFLNGRSYGKKAYSYPAYGMTQYYGHFDKEPIPVNTDNLFLSWDVPYEPGCIELVGYRDGIDVVRHTVKTAGTPAAIRVTCFRQQLMADGQDIGQIEAEIIDAEGNLCPQAESELTFITEGTASVIGVDNGNPESHERMRANHIHAFGGRAYAVVRSDGSAGECIVRVCSEKLGESCVTLCFD</sequence>
<evidence type="ECO:0000313" key="9">
    <source>
        <dbReference type="EMBL" id="RGE71735.1"/>
    </source>
</evidence>
<evidence type="ECO:0000256" key="3">
    <source>
        <dbReference type="ARBA" id="ARBA00023295"/>
    </source>
</evidence>
<dbReference type="Pfam" id="PF16355">
    <property type="entry name" value="DUF4982"/>
    <property type="match status" value="1"/>
</dbReference>
<dbReference type="Gene3D" id="2.60.120.260">
    <property type="entry name" value="Galactose-binding domain-like"/>
    <property type="match status" value="1"/>
</dbReference>
<keyword evidence="2 9" id="KW-0378">Hydrolase</keyword>
<dbReference type="Pfam" id="PF00703">
    <property type="entry name" value="Glyco_hydro_2"/>
    <property type="match status" value="1"/>
</dbReference>
<dbReference type="GO" id="GO:0004553">
    <property type="term" value="F:hydrolase activity, hydrolyzing O-glycosyl compounds"/>
    <property type="evidence" value="ECO:0007669"/>
    <property type="project" value="InterPro"/>
</dbReference>
<dbReference type="InterPro" id="IPR040605">
    <property type="entry name" value="Glyco_hydro2_dom5"/>
</dbReference>
<dbReference type="PRINTS" id="PR00132">
    <property type="entry name" value="GLHYDRLASE2"/>
</dbReference>
<dbReference type="InterPro" id="IPR051913">
    <property type="entry name" value="GH2_Domain-Containing"/>
</dbReference>
<reference evidence="9 10" key="1">
    <citation type="submission" date="2018-08" db="EMBL/GenBank/DDBJ databases">
        <title>A genome reference for cultivated species of the human gut microbiota.</title>
        <authorList>
            <person name="Zou Y."/>
            <person name="Xue W."/>
            <person name="Luo G."/>
        </authorList>
    </citation>
    <scope>NUCLEOTIDE SEQUENCE [LARGE SCALE GENOMIC DNA]</scope>
    <source>
        <strain evidence="9 10">AF26-4BH</strain>
    </source>
</reference>
<dbReference type="AlphaFoldDB" id="A0A3E3IXH3"/>
<dbReference type="SUPFAM" id="SSF49303">
    <property type="entry name" value="beta-Galactosidase/glucuronidase domain"/>
    <property type="match status" value="1"/>
</dbReference>
<feature type="domain" description="Glycoside hydrolase family 2 catalytic" evidence="5">
    <location>
        <begin position="302"/>
        <end position="482"/>
    </location>
</feature>
<comment type="caution">
    <text evidence="9">The sequence shown here is derived from an EMBL/GenBank/DDBJ whole genome shotgun (WGS) entry which is preliminary data.</text>
</comment>
<name>A0A3E3IXH3_9FIRM</name>
<evidence type="ECO:0000259" key="7">
    <source>
        <dbReference type="Pfam" id="PF16355"/>
    </source>
</evidence>
<evidence type="ECO:0000256" key="2">
    <source>
        <dbReference type="ARBA" id="ARBA00022801"/>
    </source>
</evidence>
<dbReference type="EMBL" id="QVLU01000009">
    <property type="protein sequence ID" value="RGE71735.1"/>
    <property type="molecule type" value="Genomic_DNA"/>
</dbReference>
<gene>
    <name evidence="9" type="ORF">DWY69_11910</name>
</gene>
<protein>
    <submittedName>
        <fullName evidence="9">Glycoside hydrolase family 2</fullName>
    </submittedName>
</protein>
<dbReference type="Proteomes" id="UP000261166">
    <property type="component" value="Unassembled WGS sequence"/>
</dbReference>
<accession>A0A3E3IXH3</accession>
<feature type="domain" description="Glycosyl hydrolases family 2 sugar binding" evidence="6">
    <location>
        <begin position="73"/>
        <end position="166"/>
    </location>
</feature>
<feature type="domain" description="DUF4982" evidence="7">
    <location>
        <begin position="627"/>
        <end position="705"/>
    </location>
</feature>
<dbReference type="InterPro" id="IPR006103">
    <property type="entry name" value="Glyco_hydro_2_cat"/>
</dbReference>
<evidence type="ECO:0000259" key="5">
    <source>
        <dbReference type="Pfam" id="PF02836"/>
    </source>
</evidence>
<dbReference type="Gene3D" id="2.60.40.10">
    <property type="entry name" value="Immunoglobulins"/>
    <property type="match status" value="3"/>
</dbReference>
<dbReference type="InterPro" id="IPR006101">
    <property type="entry name" value="Glyco_hydro_2"/>
</dbReference>
<dbReference type="Pfam" id="PF18565">
    <property type="entry name" value="Glyco_hydro2_C5"/>
    <property type="match status" value="1"/>
</dbReference>
<dbReference type="InterPro" id="IPR006102">
    <property type="entry name" value="Ig-like_GH2"/>
</dbReference>
<proteinExistence type="inferred from homology"/>
<evidence type="ECO:0000259" key="6">
    <source>
        <dbReference type="Pfam" id="PF02837"/>
    </source>
</evidence>
<feature type="domain" description="Glycoside hydrolase family 2 immunoglobulin-like beta-sandwich" evidence="4">
    <location>
        <begin position="217"/>
        <end position="295"/>
    </location>
</feature>
<dbReference type="InterPro" id="IPR017853">
    <property type="entry name" value="GH"/>
</dbReference>
<dbReference type="GO" id="GO:0005975">
    <property type="term" value="P:carbohydrate metabolic process"/>
    <property type="evidence" value="ECO:0007669"/>
    <property type="project" value="InterPro"/>
</dbReference>
<dbReference type="PANTHER" id="PTHR42732:SF1">
    <property type="entry name" value="BETA-MANNOSIDASE"/>
    <property type="match status" value="1"/>
</dbReference>
<dbReference type="Pfam" id="PF02836">
    <property type="entry name" value="Glyco_hydro_2_C"/>
    <property type="match status" value="1"/>
</dbReference>
<evidence type="ECO:0000256" key="1">
    <source>
        <dbReference type="ARBA" id="ARBA00007401"/>
    </source>
</evidence>
<dbReference type="SUPFAM" id="SSF49785">
    <property type="entry name" value="Galactose-binding domain-like"/>
    <property type="match status" value="1"/>
</dbReference>
<dbReference type="InterPro" id="IPR008979">
    <property type="entry name" value="Galactose-bd-like_sf"/>
</dbReference>
<dbReference type="InterPro" id="IPR013783">
    <property type="entry name" value="Ig-like_fold"/>
</dbReference>
<dbReference type="PANTHER" id="PTHR42732">
    <property type="entry name" value="BETA-GALACTOSIDASE"/>
    <property type="match status" value="1"/>
</dbReference>
<dbReference type="InterPro" id="IPR006104">
    <property type="entry name" value="Glyco_hydro_2_N"/>
</dbReference>
<feature type="domain" description="Glycoside hydrolase family 2" evidence="8">
    <location>
        <begin position="719"/>
        <end position="818"/>
    </location>
</feature>
<dbReference type="OrthoDB" id="9762066at2"/>
<dbReference type="SUPFAM" id="SSF51445">
    <property type="entry name" value="(Trans)glycosidases"/>
    <property type="match status" value="1"/>
</dbReference>
<dbReference type="InterPro" id="IPR036156">
    <property type="entry name" value="Beta-gal/glucu_dom_sf"/>
</dbReference>
<dbReference type="Pfam" id="PF02837">
    <property type="entry name" value="Glyco_hydro_2_N"/>
    <property type="match status" value="1"/>
</dbReference>
<evidence type="ECO:0000259" key="4">
    <source>
        <dbReference type="Pfam" id="PF00703"/>
    </source>
</evidence>
<dbReference type="Gene3D" id="3.20.20.80">
    <property type="entry name" value="Glycosidases"/>
    <property type="match status" value="1"/>
</dbReference>
<dbReference type="InterPro" id="IPR032311">
    <property type="entry name" value="DUF4982"/>
</dbReference>
<comment type="similarity">
    <text evidence="1">Belongs to the glycosyl hydrolase 2 family.</text>
</comment>
<evidence type="ECO:0000259" key="8">
    <source>
        <dbReference type="Pfam" id="PF18565"/>
    </source>
</evidence>
<evidence type="ECO:0000313" key="10">
    <source>
        <dbReference type="Proteomes" id="UP000261166"/>
    </source>
</evidence>